<feature type="domain" description="Peptidoglycan binding-like" evidence="1">
    <location>
        <begin position="52"/>
        <end position="87"/>
    </location>
</feature>
<evidence type="ECO:0000313" key="3">
    <source>
        <dbReference type="Proteomes" id="UP000533476"/>
    </source>
</evidence>
<proteinExistence type="predicted"/>
<evidence type="ECO:0000313" key="2">
    <source>
        <dbReference type="EMBL" id="NMP22819.1"/>
    </source>
</evidence>
<accession>A0A7Y0Q432</accession>
<keyword evidence="3" id="KW-1185">Reference proteome</keyword>
<name>A0A7Y0Q432_9FIRM</name>
<dbReference type="Proteomes" id="UP000533476">
    <property type="component" value="Unassembled WGS sequence"/>
</dbReference>
<dbReference type="AlphaFoldDB" id="A0A7Y0Q432"/>
<dbReference type="Gene3D" id="1.10.101.10">
    <property type="entry name" value="PGBD-like superfamily/PGBD"/>
    <property type="match status" value="3"/>
</dbReference>
<gene>
    <name evidence="2" type="ORF">HIJ39_10705</name>
</gene>
<dbReference type="InterPro" id="IPR036365">
    <property type="entry name" value="PGBD-like_sf"/>
</dbReference>
<protein>
    <submittedName>
        <fullName evidence="2">Peptidoglycan-binding protein</fullName>
    </submittedName>
</protein>
<dbReference type="RefSeq" id="WP_169099506.1">
    <property type="nucleotide sequence ID" value="NZ_JABBVZ010000032.1"/>
</dbReference>
<dbReference type="Pfam" id="PF01471">
    <property type="entry name" value="PG_binding_1"/>
    <property type="match status" value="3"/>
</dbReference>
<dbReference type="InterPro" id="IPR036366">
    <property type="entry name" value="PGBDSf"/>
</dbReference>
<feature type="domain" description="Peptidoglycan binding-like" evidence="1">
    <location>
        <begin position="115"/>
        <end position="158"/>
    </location>
</feature>
<evidence type="ECO:0000259" key="1">
    <source>
        <dbReference type="Pfam" id="PF01471"/>
    </source>
</evidence>
<dbReference type="InterPro" id="IPR002477">
    <property type="entry name" value="Peptidoglycan-bd-like"/>
</dbReference>
<reference evidence="2 3" key="1">
    <citation type="submission" date="2020-04" db="EMBL/GenBank/DDBJ databases">
        <authorList>
            <person name="Zhang R."/>
            <person name="Schippers A."/>
        </authorList>
    </citation>
    <scope>NUCLEOTIDE SEQUENCE [LARGE SCALE GENOMIC DNA]</scope>
    <source>
        <strain evidence="2 3">DSM 109850</strain>
    </source>
</reference>
<comment type="caution">
    <text evidence="2">The sequence shown here is derived from an EMBL/GenBank/DDBJ whole genome shotgun (WGS) entry which is preliminary data.</text>
</comment>
<dbReference type="EMBL" id="JABBVZ010000032">
    <property type="protein sequence ID" value="NMP22819.1"/>
    <property type="molecule type" value="Genomic_DNA"/>
</dbReference>
<organism evidence="2 3">
    <name type="scientific">Sulfobacillus harzensis</name>
    <dbReference type="NCBI Taxonomy" id="2729629"/>
    <lineage>
        <taxon>Bacteria</taxon>
        <taxon>Bacillati</taxon>
        <taxon>Bacillota</taxon>
        <taxon>Clostridia</taxon>
        <taxon>Eubacteriales</taxon>
        <taxon>Clostridiales Family XVII. Incertae Sedis</taxon>
        <taxon>Sulfobacillus</taxon>
    </lineage>
</organism>
<sequence length="412" mass="43488">MALFEDTFSPYVPFGSRNLSTGAVGTDVAVLQAVYDLMLKTMNPPLGPMGSPIAIDGRFGSNTAQAVRNIQSYFDLSIDGIVGPNTFFVFGQGVGPNMTYGGPEYGSRELETGISGGDVKILQNRLNLFHYSSIIGRPASGTFDAATEAAVLAFKQDAAGHGDTGFPNNGIAGDGFYDGSWIYTFAGGRAIQSGRNGFDVVFLQVLLKVLGYYFGRITGYYDSATLTAVCAFQAAEGIAVDGVVGPETFYKLGRHNNHAAPTPLGVAWPVYAEIAEFTDCCFILASPDGAVSAGAAEPPGGTMWVRQFANGGLATVATTWELPPPETYNPCYDTWVLDFLPYPSRIMTLVNSCFGIYQHARSQSYGSPLPLDAEVTIRPGQGSVPMGPVVLRGIMANCGGTGEGSGCPDVDI</sequence>
<dbReference type="SUPFAM" id="SSF47090">
    <property type="entry name" value="PGBD-like"/>
    <property type="match status" value="3"/>
</dbReference>
<feature type="domain" description="Peptidoglycan binding-like" evidence="1">
    <location>
        <begin position="199"/>
        <end position="252"/>
    </location>
</feature>